<dbReference type="CDD" id="cd00221">
    <property type="entry name" value="Vsr"/>
    <property type="match status" value="1"/>
</dbReference>
<accession>A0A7W6LNX5</accession>
<dbReference type="InterPro" id="IPR004603">
    <property type="entry name" value="DNA_mismatch_endonuc_vsr"/>
</dbReference>
<keyword evidence="2 6" id="KW-0255">Endonuclease</keyword>
<evidence type="ECO:0000256" key="1">
    <source>
        <dbReference type="ARBA" id="ARBA00022722"/>
    </source>
</evidence>
<dbReference type="EMBL" id="JACIEU010000005">
    <property type="protein sequence ID" value="MBB4147811.1"/>
    <property type="molecule type" value="Genomic_DNA"/>
</dbReference>
<evidence type="ECO:0000256" key="4">
    <source>
        <dbReference type="ARBA" id="ARBA00022801"/>
    </source>
</evidence>
<evidence type="ECO:0000313" key="7">
    <source>
        <dbReference type="EMBL" id="MBB4147811.1"/>
    </source>
</evidence>
<name>A0A7W6LNX5_9SPHN</name>
<proteinExistence type="inferred from homology"/>
<dbReference type="Gene3D" id="3.40.960.10">
    <property type="entry name" value="VSR Endonuclease"/>
    <property type="match status" value="1"/>
</dbReference>
<keyword evidence="1 6" id="KW-0540">Nuclease</keyword>
<comment type="similarity">
    <text evidence="6">Belongs to the vsr family.</text>
</comment>
<dbReference type="RefSeq" id="WP_188081605.1">
    <property type="nucleotide sequence ID" value="NZ_JACIEU010000005.1"/>
</dbReference>
<protein>
    <recommendedName>
        <fullName evidence="6">Very short patch repair endonuclease</fullName>
        <ecNumber evidence="6">3.1.-.-</ecNumber>
    </recommendedName>
</protein>
<evidence type="ECO:0000256" key="5">
    <source>
        <dbReference type="ARBA" id="ARBA00023204"/>
    </source>
</evidence>
<keyword evidence="3 6" id="KW-0227">DNA damage</keyword>
<dbReference type="NCBIfam" id="TIGR00632">
    <property type="entry name" value="vsr"/>
    <property type="match status" value="1"/>
</dbReference>
<dbReference type="GO" id="GO:0006298">
    <property type="term" value="P:mismatch repair"/>
    <property type="evidence" value="ECO:0007669"/>
    <property type="project" value="UniProtKB-UniRule"/>
</dbReference>
<keyword evidence="5 6" id="KW-0234">DNA repair</keyword>
<dbReference type="InterPro" id="IPR011335">
    <property type="entry name" value="Restrct_endonuc-II-like"/>
</dbReference>
<dbReference type="EC" id="3.1.-.-" evidence="6"/>
<comment type="function">
    <text evidence="6">May nick specific sequences that contain T:G mispairs resulting from m5C-deamination.</text>
</comment>
<gene>
    <name evidence="7" type="ORF">GGQ90_001586</name>
</gene>
<evidence type="ECO:0000256" key="3">
    <source>
        <dbReference type="ARBA" id="ARBA00022763"/>
    </source>
</evidence>
<organism evidence="7 8">
    <name type="scientific">Sphingobium scionense</name>
    <dbReference type="NCBI Taxonomy" id="1404341"/>
    <lineage>
        <taxon>Bacteria</taxon>
        <taxon>Pseudomonadati</taxon>
        <taxon>Pseudomonadota</taxon>
        <taxon>Alphaproteobacteria</taxon>
        <taxon>Sphingomonadales</taxon>
        <taxon>Sphingomonadaceae</taxon>
        <taxon>Sphingobium</taxon>
    </lineage>
</organism>
<dbReference type="AlphaFoldDB" id="A0A7W6LNX5"/>
<dbReference type="GO" id="GO:0004519">
    <property type="term" value="F:endonuclease activity"/>
    <property type="evidence" value="ECO:0007669"/>
    <property type="project" value="UniProtKB-KW"/>
</dbReference>
<reference evidence="7 8" key="1">
    <citation type="submission" date="2020-08" db="EMBL/GenBank/DDBJ databases">
        <title>Genomic Encyclopedia of Type Strains, Phase IV (KMG-IV): sequencing the most valuable type-strain genomes for metagenomic binning, comparative biology and taxonomic classification.</title>
        <authorList>
            <person name="Goeker M."/>
        </authorList>
    </citation>
    <scope>NUCLEOTIDE SEQUENCE [LARGE SCALE GENOMIC DNA]</scope>
    <source>
        <strain evidence="7 8">DSM 19371</strain>
    </source>
</reference>
<dbReference type="GO" id="GO:0016787">
    <property type="term" value="F:hydrolase activity"/>
    <property type="evidence" value="ECO:0007669"/>
    <property type="project" value="UniProtKB-KW"/>
</dbReference>
<keyword evidence="8" id="KW-1185">Reference proteome</keyword>
<dbReference type="PIRSF" id="PIRSF018267">
    <property type="entry name" value="VSR_endonuc"/>
    <property type="match status" value="1"/>
</dbReference>
<evidence type="ECO:0000313" key="8">
    <source>
        <dbReference type="Proteomes" id="UP000590524"/>
    </source>
</evidence>
<evidence type="ECO:0000256" key="2">
    <source>
        <dbReference type="ARBA" id="ARBA00022759"/>
    </source>
</evidence>
<dbReference type="Pfam" id="PF03852">
    <property type="entry name" value="Vsr"/>
    <property type="match status" value="1"/>
</dbReference>
<comment type="caution">
    <text evidence="7">The sequence shown here is derived from an EMBL/GenBank/DDBJ whole genome shotgun (WGS) entry which is preliminary data.</text>
</comment>
<dbReference type="SUPFAM" id="SSF52980">
    <property type="entry name" value="Restriction endonuclease-like"/>
    <property type="match status" value="1"/>
</dbReference>
<evidence type="ECO:0000256" key="6">
    <source>
        <dbReference type="PIRNR" id="PIRNR018267"/>
    </source>
</evidence>
<sequence length="155" mass="17804">MADRLTPEQRRLNMRRVRAKDTKPEMTVRHLLHDQGFRYRLHRRDLPGRPDIVLPRWRAVVFVHGCFWHGHGCSLFRLPATRTEFWSAKIEGNRRRDAAAVAALEAAGWRSLWVWECALRGKNRLTVTEVSGAMVAFIRGDVGFTQLGEQGMAGV</sequence>
<dbReference type="Proteomes" id="UP000590524">
    <property type="component" value="Unassembled WGS sequence"/>
</dbReference>
<keyword evidence="4 6" id="KW-0378">Hydrolase</keyword>